<evidence type="ECO:0000313" key="3">
    <source>
        <dbReference type="EMBL" id="MBH9576001.1"/>
    </source>
</evidence>
<dbReference type="GO" id="GO:0043683">
    <property type="term" value="P:type IV pilus assembly"/>
    <property type="evidence" value="ECO:0007669"/>
    <property type="project" value="InterPro"/>
</dbReference>
<dbReference type="SUPFAM" id="SSF54523">
    <property type="entry name" value="Pili subunits"/>
    <property type="match status" value="1"/>
</dbReference>
<dbReference type="InterPro" id="IPR031982">
    <property type="entry name" value="PilE-like"/>
</dbReference>
<dbReference type="PRINTS" id="PR00813">
    <property type="entry name" value="BCTERIALGSPG"/>
</dbReference>
<dbReference type="InterPro" id="IPR012902">
    <property type="entry name" value="N_methyl_site"/>
</dbReference>
<keyword evidence="1" id="KW-0488">Methylation</keyword>
<dbReference type="EMBL" id="JAEDAK010000002">
    <property type="protein sequence ID" value="MBH9576001.1"/>
    <property type="molecule type" value="Genomic_DNA"/>
</dbReference>
<dbReference type="GO" id="GO:0015628">
    <property type="term" value="P:protein secretion by the type II secretion system"/>
    <property type="evidence" value="ECO:0007669"/>
    <property type="project" value="InterPro"/>
</dbReference>
<dbReference type="GO" id="GO:0015627">
    <property type="term" value="C:type II protein secretion system complex"/>
    <property type="evidence" value="ECO:0007669"/>
    <property type="project" value="InterPro"/>
</dbReference>
<dbReference type="Pfam" id="PF07963">
    <property type="entry name" value="N_methyl"/>
    <property type="match status" value="1"/>
</dbReference>
<dbReference type="NCBIfam" id="TIGR02532">
    <property type="entry name" value="IV_pilin_GFxxxE"/>
    <property type="match status" value="1"/>
</dbReference>
<protein>
    <submittedName>
        <fullName evidence="3">Prepilin-type N-terminal cleavage/methylation domain-containing protein</fullName>
    </submittedName>
</protein>
<keyword evidence="2" id="KW-0812">Transmembrane</keyword>
<keyword evidence="4" id="KW-1185">Reference proteome</keyword>
<evidence type="ECO:0000256" key="2">
    <source>
        <dbReference type="SAM" id="Phobius"/>
    </source>
</evidence>
<keyword evidence="2" id="KW-1133">Transmembrane helix</keyword>
<evidence type="ECO:0000256" key="1">
    <source>
        <dbReference type="ARBA" id="ARBA00022481"/>
    </source>
</evidence>
<dbReference type="InterPro" id="IPR000983">
    <property type="entry name" value="Bac_GSPG_pilin"/>
</dbReference>
<comment type="caution">
    <text evidence="3">The sequence shown here is derived from an EMBL/GenBank/DDBJ whole genome shotgun (WGS) entry which is preliminary data.</text>
</comment>
<dbReference type="Pfam" id="PF16732">
    <property type="entry name" value="ComP_DUS"/>
    <property type="match status" value="1"/>
</dbReference>
<reference evidence="3" key="1">
    <citation type="submission" date="2020-12" db="EMBL/GenBank/DDBJ databases">
        <title>The genome sequence of Inhella sp. 1Y17.</title>
        <authorList>
            <person name="Liu Y."/>
        </authorList>
    </citation>
    <scope>NUCLEOTIDE SEQUENCE</scope>
    <source>
        <strain evidence="3">1Y17</strain>
    </source>
</reference>
<gene>
    <name evidence="3" type="ORF">I7X39_03695</name>
</gene>
<dbReference type="AlphaFoldDB" id="A0A931NFD9"/>
<organism evidence="3 4">
    <name type="scientific">Inhella proteolytica</name>
    <dbReference type="NCBI Taxonomy" id="2795029"/>
    <lineage>
        <taxon>Bacteria</taxon>
        <taxon>Pseudomonadati</taxon>
        <taxon>Pseudomonadota</taxon>
        <taxon>Betaproteobacteria</taxon>
        <taxon>Burkholderiales</taxon>
        <taxon>Sphaerotilaceae</taxon>
        <taxon>Inhella</taxon>
    </lineage>
</organism>
<feature type="transmembrane region" description="Helical" evidence="2">
    <location>
        <begin position="12"/>
        <end position="36"/>
    </location>
</feature>
<proteinExistence type="predicted"/>
<sequence>MHRSCRPSRSPLALGFTLIEVMVTVAVVAILGAVALPSYRDYVTRGRIPEATAGLAERQVRMEQFFQDNRTYAGALACTVTAGKFFTFSCTAASATAFELTATGTGSMSGFTYTVDQAGTKKTTAVPAGWSLPSPNNCWVTKKGGLC</sequence>
<name>A0A931NFD9_9BURK</name>
<evidence type="ECO:0000313" key="4">
    <source>
        <dbReference type="Proteomes" id="UP000613266"/>
    </source>
</evidence>
<dbReference type="Gene3D" id="3.30.700.10">
    <property type="entry name" value="Glycoprotein, Type 4 Pilin"/>
    <property type="match status" value="1"/>
</dbReference>
<accession>A0A931NFD9</accession>
<dbReference type="InterPro" id="IPR045584">
    <property type="entry name" value="Pilin-like"/>
</dbReference>
<keyword evidence="2" id="KW-0472">Membrane</keyword>
<dbReference type="Proteomes" id="UP000613266">
    <property type="component" value="Unassembled WGS sequence"/>
</dbReference>